<dbReference type="EMBL" id="JBBJCI010000231">
    <property type="protein sequence ID" value="KAK7237908.1"/>
    <property type="molecule type" value="Genomic_DNA"/>
</dbReference>
<dbReference type="KEGG" id="aaf:AURANDRAFT_61461"/>
<gene>
    <name evidence="1" type="ORF">SO694_00022464</name>
</gene>
<dbReference type="Gene3D" id="1.20.1250.20">
    <property type="entry name" value="MFS general substrate transporter like domains"/>
    <property type="match status" value="1"/>
</dbReference>
<dbReference type="PANTHER" id="PTHR23294">
    <property type="entry name" value="ET TRANSLATION PRODUCT-RELATED"/>
    <property type="match status" value="1"/>
</dbReference>
<dbReference type="InterPro" id="IPR051617">
    <property type="entry name" value="UNC-93-like_regulator"/>
</dbReference>
<dbReference type="InterPro" id="IPR010291">
    <property type="entry name" value="Ion_channel_UNC-93"/>
</dbReference>
<name>A0ABR1FT98_AURAN</name>
<sequence length="443" mass="47074">MAFERKGALGQTVIMGVIFLLVFIAYYMLQGYASILFGADLASDALVTLYAVFTAGCFFAPGVVNRFGGKRSLAGGVVGYACFSAAAFAYAALGEPRWTRALVVGGGALNGAGAAVLWTAQGRILLDAAARDARHDVGELFAVFWCLFNTSAVLGGFVTFGYFSTQTSSGNAPLYLGFTVLIAAGGAACFLLEDDAVPAARADGPMIDRAAPGALAELASTMRLFGTKRALCLALLFWYTGYNQPYQLNGFGDRFFRKRVVGLQLASFYFMEVVGGFVAGRALDDKSRSHRRSAVVVLCQFVAVTAVGFGVAGYLEKTEGPDPAKVGFEGLDWALPTLAFAAWGFSDSQVQTYTYWLIGALYPDDAEDRCRMVGFFKLTQSLGWCVGFAFLPAKRCAYFTQLVLTGACFVAGTALACLELPRDAKLVAADAPLLANEAPGSLQ</sequence>
<evidence type="ECO:0000313" key="1">
    <source>
        <dbReference type="EMBL" id="KAK7237908.1"/>
    </source>
</evidence>
<comment type="caution">
    <text evidence="1">The sequence shown here is derived from an EMBL/GenBank/DDBJ whole genome shotgun (WGS) entry which is preliminary data.</text>
</comment>
<organism evidence="1 2">
    <name type="scientific">Aureococcus anophagefferens</name>
    <name type="common">Harmful bloom alga</name>
    <dbReference type="NCBI Taxonomy" id="44056"/>
    <lineage>
        <taxon>Eukaryota</taxon>
        <taxon>Sar</taxon>
        <taxon>Stramenopiles</taxon>
        <taxon>Ochrophyta</taxon>
        <taxon>Pelagophyceae</taxon>
        <taxon>Pelagomonadales</taxon>
        <taxon>Pelagomonadaceae</taxon>
        <taxon>Aureococcus</taxon>
    </lineage>
</organism>
<protein>
    <submittedName>
        <fullName evidence="1">G-protein coupled peptide receptor</fullName>
    </submittedName>
</protein>
<evidence type="ECO:0000313" key="2">
    <source>
        <dbReference type="Proteomes" id="UP001363151"/>
    </source>
</evidence>
<accession>A0ABR1FT98</accession>
<keyword evidence="1" id="KW-0675">Receptor</keyword>
<dbReference type="GO" id="GO:0016020">
    <property type="term" value="C:membrane"/>
    <property type="evidence" value="ECO:0007669"/>
    <property type="project" value="UniProtKB-SubCell"/>
</dbReference>
<reference evidence="1 2" key="1">
    <citation type="submission" date="2024-03" db="EMBL/GenBank/DDBJ databases">
        <title>Aureococcus anophagefferens CCMP1851 and Kratosvirus quantuckense: Draft genome of a second virus-susceptible host strain in the model system.</title>
        <authorList>
            <person name="Chase E."/>
            <person name="Truchon A.R."/>
            <person name="Schepens W."/>
            <person name="Wilhelm S.W."/>
        </authorList>
    </citation>
    <scope>NUCLEOTIDE SEQUENCE [LARGE SCALE GENOMIC DNA]</scope>
    <source>
        <strain evidence="1 2">CCMP1851</strain>
    </source>
</reference>
<keyword evidence="2" id="KW-1185">Reference proteome</keyword>
<dbReference type="SUPFAM" id="SSF103473">
    <property type="entry name" value="MFS general substrate transporter"/>
    <property type="match status" value="1"/>
</dbReference>
<dbReference type="PANTHER" id="PTHR23294:SF59">
    <property type="entry name" value="UNC93-LIKE PROTEIN C922.05C"/>
    <property type="match status" value="1"/>
</dbReference>
<proteinExistence type="predicted"/>
<dbReference type="Proteomes" id="UP001363151">
    <property type="component" value="Unassembled WGS sequence"/>
</dbReference>
<dbReference type="Pfam" id="PF05978">
    <property type="entry name" value="UNC-93"/>
    <property type="match status" value="1"/>
</dbReference>
<dbReference type="InterPro" id="IPR036259">
    <property type="entry name" value="MFS_trans_sf"/>
</dbReference>